<sequence>MSSNSDSFPDSLSESLHHTYPLFAKTSPDFSDDEFPAAFSLLSSSLLANLLITELLFLLNGDDLSFLTFFSGDTTTSSSSSSREISFAVSVVSVDTEKEKAKLQDRHYMQAVLFDQCFFVKNVIVINSLLLY</sequence>
<name>D7LGU0_ARALL</name>
<protein>
    <submittedName>
        <fullName evidence="2">Expressed protein</fullName>
    </submittedName>
</protein>
<evidence type="ECO:0000313" key="2">
    <source>
        <dbReference type="EMBL" id="EFH57153.1"/>
    </source>
</evidence>
<accession>D7LGU0</accession>
<dbReference type="EMBL" id="GL348716">
    <property type="protein sequence ID" value="EFH57153.1"/>
    <property type="molecule type" value="Genomic_DNA"/>
</dbReference>
<dbReference type="Proteomes" id="UP000008694">
    <property type="component" value="Unassembled WGS sequence"/>
</dbReference>
<dbReference type="Gramene" id="scaffold_401106.1">
    <property type="protein sequence ID" value="scaffold_401106.1"/>
    <property type="gene ID" value="scaffold_401106.1"/>
</dbReference>
<keyword evidence="3" id="KW-1185">Reference proteome</keyword>
<gene>
    <name evidence="2" type="ORF">ARALYDRAFT_901605</name>
</gene>
<feature type="transmembrane region" description="Helical" evidence="1">
    <location>
        <begin position="37"/>
        <end position="59"/>
    </location>
</feature>
<keyword evidence="1" id="KW-0472">Membrane</keyword>
<reference evidence="3" key="1">
    <citation type="journal article" date="2011" name="Nat. Genet.">
        <title>The Arabidopsis lyrata genome sequence and the basis of rapid genome size change.</title>
        <authorList>
            <person name="Hu T.T."/>
            <person name="Pattyn P."/>
            <person name="Bakker E.G."/>
            <person name="Cao J."/>
            <person name="Cheng J.-F."/>
            <person name="Clark R.M."/>
            <person name="Fahlgren N."/>
            <person name="Fawcett J.A."/>
            <person name="Grimwood J."/>
            <person name="Gundlach H."/>
            <person name="Haberer G."/>
            <person name="Hollister J.D."/>
            <person name="Ossowski S."/>
            <person name="Ottilar R.P."/>
            <person name="Salamov A.A."/>
            <person name="Schneeberger K."/>
            <person name="Spannagl M."/>
            <person name="Wang X."/>
            <person name="Yang L."/>
            <person name="Nasrallah M.E."/>
            <person name="Bergelson J."/>
            <person name="Carrington J.C."/>
            <person name="Gaut B.S."/>
            <person name="Schmutz J."/>
            <person name="Mayer K.F.X."/>
            <person name="Van de Peer Y."/>
            <person name="Grigoriev I.V."/>
            <person name="Nordborg M."/>
            <person name="Weigel D."/>
            <person name="Guo Y.-L."/>
        </authorList>
    </citation>
    <scope>NUCLEOTIDE SEQUENCE [LARGE SCALE GENOMIC DNA]</scope>
    <source>
        <strain evidence="3">cv. MN47</strain>
    </source>
</reference>
<evidence type="ECO:0000313" key="3">
    <source>
        <dbReference type="Proteomes" id="UP000008694"/>
    </source>
</evidence>
<dbReference type="HOGENOM" id="CLU_1919939_0_0_1"/>
<keyword evidence="1" id="KW-0812">Transmembrane</keyword>
<proteinExistence type="predicted"/>
<keyword evidence="1" id="KW-1133">Transmembrane helix</keyword>
<dbReference type="AlphaFoldDB" id="D7LGU0"/>
<organism evidence="3">
    <name type="scientific">Arabidopsis lyrata subsp. lyrata</name>
    <name type="common">Lyre-leaved rock-cress</name>
    <dbReference type="NCBI Taxonomy" id="81972"/>
    <lineage>
        <taxon>Eukaryota</taxon>
        <taxon>Viridiplantae</taxon>
        <taxon>Streptophyta</taxon>
        <taxon>Embryophyta</taxon>
        <taxon>Tracheophyta</taxon>
        <taxon>Spermatophyta</taxon>
        <taxon>Magnoliopsida</taxon>
        <taxon>eudicotyledons</taxon>
        <taxon>Gunneridae</taxon>
        <taxon>Pentapetalae</taxon>
        <taxon>rosids</taxon>
        <taxon>malvids</taxon>
        <taxon>Brassicales</taxon>
        <taxon>Brassicaceae</taxon>
        <taxon>Camelineae</taxon>
        <taxon>Arabidopsis</taxon>
    </lineage>
</organism>
<evidence type="ECO:0000256" key="1">
    <source>
        <dbReference type="SAM" id="Phobius"/>
    </source>
</evidence>